<name>Q17NF3_AEDAE</name>
<dbReference type="EMBL" id="CH477199">
    <property type="protein sequence ID" value="EAT48265.1"/>
    <property type="molecule type" value="Genomic_DNA"/>
</dbReference>
<proteinExistence type="predicted"/>
<feature type="compositionally biased region" description="Polar residues" evidence="1">
    <location>
        <begin position="143"/>
        <end position="157"/>
    </location>
</feature>
<reference evidence="2" key="1">
    <citation type="submission" date="2005-10" db="EMBL/GenBank/DDBJ databases">
        <authorList>
            <person name="Loftus B.J."/>
            <person name="Nene V.M."/>
            <person name="Hannick L.I."/>
            <person name="Bidwell S."/>
            <person name="Haas B."/>
            <person name="Amedeo P."/>
            <person name="Orvis J."/>
            <person name="Wortman J.R."/>
            <person name="White O.R."/>
            <person name="Salzberg S."/>
            <person name="Shumway M."/>
            <person name="Koo H."/>
            <person name="Zhao Y."/>
            <person name="Holmes M."/>
            <person name="Miller J."/>
            <person name="Schatz M."/>
            <person name="Pop M."/>
            <person name="Pai G."/>
            <person name="Utterback T."/>
            <person name="Rogers Y.-H."/>
            <person name="Kravitz S."/>
            <person name="Fraser C.M."/>
        </authorList>
    </citation>
    <scope>NUCLEOTIDE SEQUENCE</scope>
    <source>
        <strain evidence="2">Liverpool</strain>
    </source>
</reference>
<evidence type="ECO:0000313" key="3">
    <source>
        <dbReference type="Proteomes" id="UP000682892"/>
    </source>
</evidence>
<organism evidence="2 3">
    <name type="scientific">Aedes aegypti</name>
    <name type="common">Yellowfever mosquito</name>
    <name type="synonym">Culex aegypti</name>
    <dbReference type="NCBI Taxonomy" id="7159"/>
    <lineage>
        <taxon>Eukaryota</taxon>
        <taxon>Metazoa</taxon>
        <taxon>Ecdysozoa</taxon>
        <taxon>Arthropoda</taxon>
        <taxon>Hexapoda</taxon>
        <taxon>Insecta</taxon>
        <taxon>Pterygota</taxon>
        <taxon>Neoptera</taxon>
        <taxon>Endopterygota</taxon>
        <taxon>Diptera</taxon>
        <taxon>Nematocera</taxon>
        <taxon>Culicoidea</taxon>
        <taxon>Culicidae</taxon>
        <taxon>Culicinae</taxon>
        <taxon>Aedini</taxon>
        <taxon>Aedes</taxon>
        <taxon>Stegomyia</taxon>
    </lineage>
</organism>
<dbReference type="STRING" id="7159.Q17NF3"/>
<gene>
    <name evidence="2" type="ORF">AaeL_AAEL000681</name>
</gene>
<dbReference type="AlphaFoldDB" id="Q17NF3"/>
<protein>
    <submittedName>
        <fullName evidence="2">AAEL000681-PA</fullName>
    </submittedName>
</protein>
<evidence type="ECO:0000256" key="1">
    <source>
        <dbReference type="SAM" id="MobiDB-lite"/>
    </source>
</evidence>
<accession>Q17NF3</accession>
<feature type="compositionally biased region" description="Polar residues" evidence="1">
    <location>
        <begin position="193"/>
        <end position="210"/>
    </location>
</feature>
<evidence type="ECO:0000313" key="2">
    <source>
        <dbReference type="EMBL" id="EAT48265.1"/>
    </source>
</evidence>
<reference evidence="2" key="2">
    <citation type="journal article" date="2007" name="Science">
        <title>Genome sequence of Aedes aegypti, a major arbovirus vector.</title>
        <authorList>
            <person name="Nene V."/>
            <person name="Wortman J.R."/>
            <person name="Lawson D."/>
            <person name="Haas B."/>
            <person name="Kodira C."/>
            <person name="Tu Z.J."/>
            <person name="Loftus B."/>
            <person name="Xi Z."/>
            <person name="Megy K."/>
            <person name="Grabherr M."/>
            <person name="Ren Q."/>
            <person name="Zdobnov E.M."/>
            <person name="Lobo N.F."/>
            <person name="Campbell K.S."/>
            <person name="Brown S.E."/>
            <person name="Bonaldo M.F."/>
            <person name="Zhu J."/>
            <person name="Sinkins S.P."/>
            <person name="Hogenkamp D.G."/>
            <person name="Amedeo P."/>
            <person name="Arensburger P."/>
            <person name="Atkinson P.W."/>
            <person name="Bidwell S."/>
            <person name="Biedler J."/>
            <person name="Birney E."/>
            <person name="Bruggner R.V."/>
            <person name="Costas J."/>
            <person name="Coy M.R."/>
            <person name="Crabtree J."/>
            <person name="Crawford M."/>
            <person name="Debruyn B."/>
            <person name="Decaprio D."/>
            <person name="Eiglmeier K."/>
            <person name="Eisenstadt E."/>
            <person name="El-Dorry H."/>
            <person name="Gelbart W.M."/>
            <person name="Gomes S.L."/>
            <person name="Hammond M."/>
            <person name="Hannick L.I."/>
            <person name="Hogan J.R."/>
            <person name="Holmes M.H."/>
            <person name="Jaffe D."/>
            <person name="Johnston J.S."/>
            <person name="Kennedy R.C."/>
            <person name="Koo H."/>
            <person name="Kravitz S."/>
            <person name="Kriventseva E.V."/>
            <person name="Kulp D."/>
            <person name="Labutti K."/>
            <person name="Lee E."/>
            <person name="Li S."/>
            <person name="Lovin D.D."/>
            <person name="Mao C."/>
            <person name="Mauceli E."/>
            <person name="Menck C.F."/>
            <person name="Miller J.R."/>
            <person name="Montgomery P."/>
            <person name="Mori A."/>
            <person name="Nascimento A.L."/>
            <person name="Naveira H.F."/>
            <person name="Nusbaum C."/>
            <person name="O'leary S."/>
            <person name="Orvis J."/>
            <person name="Pertea M."/>
            <person name="Quesneville H."/>
            <person name="Reidenbach K.R."/>
            <person name="Rogers Y.H."/>
            <person name="Roth C.W."/>
            <person name="Schneider J.R."/>
            <person name="Schatz M."/>
            <person name="Shumway M."/>
            <person name="Stanke M."/>
            <person name="Stinson E.O."/>
            <person name="Tubio J.M."/>
            <person name="Vanzee J.P."/>
            <person name="Verjovski-Almeida S."/>
            <person name="Werner D."/>
            <person name="White O."/>
            <person name="Wyder S."/>
            <person name="Zeng Q."/>
            <person name="Zhao Q."/>
            <person name="Zhao Y."/>
            <person name="Hill C.A."/>
            <person name="Raikhel A.S."/>
            <person name="Soares M.B."/>
            <person name="Knudson D.L."/>
            <person name="Lee N.H."/>
            <person name="Galagan J."/>
            <person name="Salzberg S.L."/>
            <person name="Paulsen I.T."/>
            <person name="Dimopoulos G."/>
            <person name="Collins F.H."/>
            <person name="Birren B."/>
            <person name="Fraser-Liggett C.M."/>
            <person name="Severson D.W."/>
        </authorList>
    </citation>
    <scope>NUCLEOTIDE SEQUENCE [LARGE SCALE GENOMIC DNA]</scope>
    <source>
        <strain evidence="2">Liverpool</strain>
    </source>
</reference>
<feature type="region of interest" description="Disordered" evidence="1">
    <location>
        <begin position="34"/>
        <end position="210"/>
    </location>
</feature>
<dbReference type="PaxDb" id="7159-AAEL000681-PA"/>
<sequence>MGKSWRTKKKENREKRRKFKWYSDQQSALHTWFEGSPQILARSFPPRRCPRRNNRSGSYKKFEGSDSSPGSCAEYGQKHWSVISPTEYQAGPANSPATSSGRWNPPETPPSHLIGPPESPATTSRRRNLPRTPPSHLVGQAKSPATSESRQNLSRTPPNHVVEPAESPTTLASRRKPPRTPPSHVVEPAEGPATSSSRQNPPRTSLSHRS</sequence>
<dbReference type="HOGENOM" id="CLU_1311014_0_0_1"/>
<dbReference type="Proteomes" id="UP000682892">
    <property type="component" value="Chromosome 2"/>
</dbReference>
<reference evidence="2" key="3">
    <citation type="submission" date="2012-09" db="EMBL/GenBank/DDBJ databases">
        <authorList>
            <consortium name="VectorBase"/>
        </authorList>
    </citation>
    <scope>NUCLEOTIDE SEQUENCE</scope>
    <source>
        <strain evidence="2">Liverpool</strain>
    </source>
</reference>